<dbReference type="EMBL" id="CYTV01000005">
    <property type="protein sequence ID" value="CUI76506.1"/>
    <property type="molecule type" value="Genomic_DNA"/>
</dbReference>
<name>A0A0J6BPS2_9BORD</name>
<protein>
    <submittedName>
        <fullName evidence="2">Uncharacterized proteins involved in stress response, homologs of TerZ and putative cAMP-binding protein CABP1</fullName>
    </submittedName>
</protein>
<dbReference type="InterPro" id="IPR052892">
    <property type="entry name" value="NA-targeting_endonuclease"/>
</dbReference>
<dbReference type="InterPro" id="IPR003615">
    <property type="entry name" value="HNH_nuc"/>
</dbReference>
<dbReference type="Proteomes" id="UP000053096">
    <property type="component" value="Unassembled WGS sequence"/>
</dbReference>
<dbReference type="AlphaFoldDB" id="A0A0J6BPS2"/>
<evidence type="ECO:0000259" key="1">
    <source>
        <dbReference type="SMART" id="SM00507"/>
    </source>
</evidence>
<accession>A0A0M7F7N0</accession>
<gene>
    <name evidence="2" type="ORF">ERS370011_02086</name>
</gene>
<dbReference type="GO" id="GO:0003676">
    <property type="term" value="F:nucleic acid binding"/>
    <property type="evidence" value="ECO:0007669"/>
    <property type="project" value="InterPro"/>
</dbReference>
<dbReference type="GO" id="GO:0004519">
    <property type="term" value="F:endonuclease activity"/>
    <property type="evidence" value="ECO:0007669"/>
    <property type="project" value="InterPro"/>
</dbReference>
<dbReference type="Pfam" id="PF01844">
    <property type="entry name" value="HNH"/>
    <property type="match status" value="1"/>
</dbReference>
<dbReference type="CDD" id="cd00085">
    <property type="entry name" value="HNHc"/>
    <property type="match status" value="1"/>
</dbReference>
<organism evidence="2 3">
    <name type="scientific">Bordetella pseudohinzii</name>
    <dbReference type="NCBI Taxonomy" id="1331258"/>
    <lineage>
        <taxon>Bacteria</taxon>
        <taxon>Pseudomonadati</taxon>
        <taxon>Pseudomonadota</taxon>
        <taxon>Betaproteobacteria</taxon>
        <taxon>Burkholderiales</taxon>
        <taxon>Alcaligenaceae</taxon>
        <taxon>Bordetella</taxon>
    </lineage>
</organism>
<reference evidence="2 3" key="1">
    <citation type="submission" date="2015-09" db="EMBL/GenBank/DDBJ databases">
        <authorList>
            <person name="Jackson K.R."/>
            <person name="Lunt B.L."/>
            <person name="Fisher J.N.B."/>
            <person name="Gardner A.V."/>
            <person name="Bailey M.E."/>
            <person name="Deus L.M."/>
            <person name="Earl A.S."/>
            <person name="Gibby P.D."/>
            <person name="Hartmann K.A."/>
            <person name="Liu J.E."/>
            <person name="Manci A.M."/>
            <person name="Nielsen D.A."/>
            <person name="Solomon M.B."/>
            <person name="Breakwell D.P."/>
            <person name="Burnett S.H."/>
            <person name="Grose J.H."/>
        </authorList>
    </citation>
    <scope>NUCLEOTIDE SEQUENCE [LARGE SCALE GENOMIC DNA]</scope>
    <source>
        <strain evidence="2 3">2789STDY5608636</strain>
    </source>
</reference>
<dbReference type="OrthoDB" id="5292295at2"/>
<feature type="domain" description="HNH nuclease" evidence="1">
    <location>
        <begin position="152"/>
        <end position="205"/>
    </location>
</feature>
<proteinExistence type="predicted"/>
<evidence type="ECO:0000313" key="2">
    <source>
        <dbReference type="EMBL" id="CUI76506.1"/>
    </source>
</evidence>
<accession>A0A0J6BPS2</accession>
<evidence type="ECO:0000313" key="3">
    <source>
        <dbReference type="Proteomes" id="UP000053096"/>
    </source>
</evidence>
<dbReference type="GO" id="GO:0008270">
    <property type="term" value="F:zinc ion binding"/>
    <property type="evidence" value="ECO:0007669"/>
    <property type="project" value="InterPro"/>
</dbReference>
<dbReference type="RefSeq" id="WP_043213890.1">
    <property type="nucleotide sequence ID" value="NZ_CAJGUP010000063.1"/>
</dbReference>
<dbReference type="SMART" id="SM00507">
    <property type="entry name" value="HNHc"/>
    <property type="match status" value="1"/>
</dbReference>
<dbReference type="InterPro" id="IPR002711">
    <property type="entry name" value="HNH"/>
</dbReference>
<dbReference type="Gene3D" id="1.10.30.50">
    <property type="match status" value="1"/>
</dbReference>
<dbReference type="PANTHER" id="PTHR33877:SF1">
    <property type="entry name" value="TYPE IV METHYL-DIRECTED RESTRICTION ENZYME ECOKMCRA"/>
    <property type="match status" value="1"/>
</dbReference>
<dbReference type="PANTHER" id="PTHR33877">
    <property type="entry name" value="SLL1193 PROTEIN"/>
    <property type="match status" value="1"/>
</dbReference>
<sequence length="239" mass="27950">MPKRPIHRSIKTALGYEENIRDSELLRDWNQRLEQICKPCWELKYCPYGPLVEEFPLLPVLRRKAEEHHAYLKNCLETKVLGDGRPLDDQRKQDFEERVSAFKAEEHPEEIPPILEEAACRVFGHVCPVFLIAEPLTETKTRRAHSRYISNEVMLKVVRRDGQVCQICHQAVPDNQVEFDHIIPFSRGGTTTAENLRLVHADCNREKGDVLDHILHPSPIEHLFEIQQEDKRSPRQKKR</sequence>